<feature type="domain" description="Activator of Hsp90 ATPase homologue 1/2-like C-terminal" evidence="2">
    <location>
        <begin position="11"/>
        <end position="135"/>
    </location>
</feature>
<evidence type="ECO:0000256" key="1">
    <source>
        <dbReference type="ARBA" id="ARBA00006817"/>
    </source>
</evidence>
<accession>A0AAW4L7X9</accession>
<dbReference type="InterPro" id="IPR013538">
    <property type="entry name" value="ASHA1/2-like_C"/>
</dbReference>
<reference evidence="3 4" key="1">
    <citation type="submission" date="2021-05" db="EMBL/GenBank/DDBJ databases">
        <title>The draft genome of Geobacter pelophilus DSM 12255.</title>
        <authorList>
            <person name="Xu Z."/>
            <person name="Masuda Y."/>
            <person name="Itoh H."/>
            <person name="Senoo K."/>
        </authorList>
    </citation>
    <scope>NUCLEOTIDE SEQUENCE [LARGE SCALE GENOMIC DNA]</scope>
    <source>
        <strain evidence="3 4">DSM 12255</strain>
    </source>
</reference>
<sequence length="152" mass="17398">MVDILHRIGIKAPVAQVYSALTTLEGLAHWWTEEVTGDTRVGGEIEFRFRTKSGELLGGMVMEVQELGENKEVRWRCVEGPAEWIGTDITFQLSEQDNQTIVLFGHRNWREAVEATYHCSMKWATFLLSLREYVEKGTGKPSPNDLKIDNWN</sequence>
<dbReference type="EMBL" id="JAHCVJ010000002">
    <property type="protein sequence ID" value="MBT0664134.1"/>
    <property type="molecule type" value="Genomic_DNA"/>
</dbReference>
<evidence type="ECO:0000313" key="4">
    <source>
        <dbReference type="Proteomes" id="UP000811899"/>
    </source>
</evidence>
<dbReference type="Pfam" id="PF08327">
    <property type="entry name" value="AHSA1"/>
    <property type="match status" value="1"/>
</dbReference>
<evidence type="ECO:0000313" key="3">
    <source>
        <dbReference type="EMBL" id="MBT0664134.1"/>
    </source>
</evidence>
<proteinExistence type="inferred from homology"/>
<name>A0AAW4L7X9_9BACT</name>
<evidence type="ECO:0000259" key="2">
    <source>
        <dbReference type="Pfam" id="PF08327"/>
    </source>
</evidence>
<dbReference type="CDD" id="cd07814">
    <property type="entry name" value="SRPBCC_CalC_Aha1-like"/>
    <property type="match status" value="1"/>
</dbReference>
<comment type="similarity">
    <text evidence="1">Belongs to the AHA1 family.</text>
</comment>
<dbReference type="InterPro" id="IPR023393">
    <property type="entry name" value="START-like_dom_sf"/>
</dbReference>
<organism evidence="3 4">
    <name type="scientific">Geoanaerobacter pelophilus</name>
    <dbReference type="NCBI Taxonomy" id="60036"/>
    <lineage>
        <taxon>Bacteria</taxon>
        <taxon>Pseudomonadati</taxon>
        <taxon>Thermodesulfobacteriota</taxon>
        <taxon>Desulfuromonadia</taxon>
        <taxon>Geobacterales</taxon>
        <taxon>Geobacteraceae</taxon>
        <taxon>Geoanaerobacter</taxon>
    </lineage>
</organism>
<dbReference type="AlphaFoldDB" id="A0AAW4L7X9"/>
<dbReference type="Proteomes" id="UP000811899">
    <property type="component" value="Unassembled WGS sequence"/>
</dbReference>
<protein>
    <submittedName>
        <fullName evidence="3">SRPBCC domain-containing protein</fullName>
    </submittedName>
</protein>
<gene>
    <name evidence="3" type="ORF">KI809_07450</name>
</gene>
<comment type="caution">
    <text evidence="3">The sequence shown here is derived from an EMBL/GenBank/DDBJ whole genome shotgun (WGS) entry which is preliminary data.</text>
</comment>
<dbReference type="SUPFAM" id="SSF55961">
    <property type="entry name" value="Bet v1-like"/>
    <property type="match status" value="1"/>
</dbReference>
<keyword evidence="4" id="KW-1185">Reference proteome</keyword>
<dbReference type="RefSeq" id="WP_214170899.1">
    <property type="nucleotide sequence ID" value="NZ_JAHCVJ010000002.1"/>
</dbReference>
<dbReference type="Gene3D" id="3.30.530.20">
    <property type="match status" value="1"/>
</dbReference>